<dbReference type="PANTHER" id="PTHR13389">
    <property type="entry name" value="PUMILIO HOMOLOG 3"/>
    <property type="match status" value="1"/>
</dbReference>
<feature type="region of interest" description="Disordered" evidence="4">
    <location>
        <begin position="110"/>
        <end position="218"/>
    </location>
</feature>
<evidence type="ECO:0000259" key="5">
    <source>
        <dbReference type="PROSITE" id="PS50303"/>
    </source>
</evidence>
<evidence type="ECO:0000256" key="4">
    <source>
        <dbReference type="SAM" id="MobiDB-lite"/>
    </source>
</evidence>
<dbReference type="STRING" id="53326.A0A016X4J2"/>
<accession>A0A016X4J2</accession>
<dbReference type="GO" id="GO:0003729">
    <property type="term" value="F:mRNA binding"/>
    <property type="evidence" value="ECO:0007669"/>
    <property type="project" value="TreeGrafter"/>
</dbReference>
<dbReference type="OrthoDB" id="497380at2759"/>
<dbReference type="AlphaFoldDB" id="A0A016X4J2"/>
<evidence type="ECO:0000256" key="2">
    <source>
        <dbReference type="ARBA" id="ARBA00022884"/>
    </source>
</evidence>
<evidence type="ECO:0000256" key="1">
    <source>
        <dbReference type="ARBA" id="ARBA00022737"/>
    </source>
</evidence>
<dbReference type="InterPro" id="IPR040059">
    <property type="entry name" value="PUM3"/>
</dbReference>
<dbReference type="GO" id="GO:0006417">
    <property type="term" value="P:regulation of translation"/>
    <property type="evidence" value="ECO:0007669"/>
    <property type="project" value="TreeGrafter"/>
</dbReference>
<gene>
    <name evidence="6" type="primary">Acey_s0406.g898</name>
    <name evidence="6" type="synonym">Acey-puf-12</name>
    <name evidence="6" type="ORF">Y032_0406g898</name>
</gene>
<dbReference type="SMART" id="SM00025">
    <property type="entry name" value="Pumilio"/>
    <property type="match status" value="5"/>
</dbReference>
<dbReference type="Proteomes" id="UP000024635">
    <property type="component" value="Unassembled WGS sequence"/>
</dbReference>
<dbReference type="SUPFAM" id="SSF48371">
    <property type="entry name" value="ARM repeat"/>
    <property type="match status" value="1"/>
</dbReference>
<dbReference type="Pfam" id="PF08144">
    <property type="entry name" value="CPL"/>
    <property type="match status" value="1"/>
</dbReference>
<evidence type="ECO:0000313" key="7">
    <source>
        <dbReference type="Proteomes" id="UP000024635"/>
    </source>
</evidence>
<dbReference type="InterPro" id="IPR001313">
    <property type="entry name" value="Pumilio_RNA-bd_rpt"/>
</dbReference>
<feature type="repeat" description="Pumilio" evidence="3">
    <location>
        <begin position="332"/>
        <end position="367"/>
    </location>
</feature>
<feature type="compositionally biased region" description="Basic residues" evidence="4">
    <location>
        <begin position="179"/>
        <end position="190"/>
    </location>
</feature>
<dbReference type="PROSITE" id="PS50303">
    <property type="entry name" value="PUM_HD"/>
    <property type="match status" value="1"/>
</dbReference>
<feature type="compositionally biased region" description="Basic and acidic residues" evidence="4">
    <location>
        <begin position="202"/>
        <end position="218"/>
    </location>
</feature>
<dbReference type="InterPro" id="IPR011989">
    <property type="entry name" value="ARM-like"/>
</dbReference>
<dbReference type="PROSITE" id="PS50302">
    <property type="entry name" value="PUM"/>
    <property type="match status" value="1"/>
</dbReference>
<dbReference type="Gene3D" id="1.25.10.10">
    <property type="entry name" value="Leucine-rich Repeat Variant"/>
    <property type="match status" value="2"/>
</dbReference>
<dbReference type="GO" id="GO:0005730">
    <property type="term" value="C:nucleolus"/>
    <property type="evidence" value="ECO:0007669"/>
    <property type="project" value="TreeGrafter"/>
</dbReference>
<organism evidence="6 7">
    <name type="scientific">Ancylostoma ceylanicum</name>
    <dbReference type="NCBI Taxonomy" id="53326"/>
    <lineage>
        <taxon>Eukaryota</taxon>
        <taxon>Metazoa</taxon>
        <taxon>Ecdysozoa</taxon>
        <taxon>Nematoda</taxon>
        <taxon>Chromadorea</taxon>
        <taxon>Rhabditida</taxon>
        <taxon>Rhabditina</taxon>
        <taxon>Rhabditomorpha</taxon>
        <taxon>Strongyloidea</taxon>
        <taxon>Ancylostomatidae</taxon>
        <taxon>Ancylostomatinae</taxon>
        <taxon>Ancylostoma</taxon>
    </lineage>
</organism>
<dbReference type="InterPro" id="IPR012959">
    <property type="entry name" value="CPL_dom"/>
</dbReference>
<dbReference type="PANTHER" id="PTHR13389:SF0">
    <property type="entry name" value="PUMILIO HOMOLOG 3"/>
    <property type="match status" value="1"/>
</dbReference>
<reference evidence="7" key="1">
    <citation type="journal article" date="2015" name="Nat. Genet.">
        <title>The genome and transcriptome of the zoonotic hookworm Ancylostoma ceylanicum identify infection-specific gene families.</title>
        <authorList>
            <person name="Schwarz E.M."/>
            <person name="Hu Y."/>
            <person name="Antoshechkin I."/>
            <person name="Miller M.M."/>
            <person name="Sternberg P.W."/>
            <person name="Aroian R.V."/>
        </authorList>
    </citation>
    <scope>NUCLEOTIDE SEQUENCE</scope>
    <source>
        <strain evidence="7">HY135</strain>
    </source>
</reference>
<feature type="compositionally biased region" description="Basic and acidic residues" evidence="4">
    <location>
        <begin position="150"/>
        <end position="164"/>
    </location>
</feature>
<keyword evidence="7" id="KW-1185">Reference proteome</keyword>
<dbReference type="EMBL" id="JARK01000006">
    <property type="protein sequence ID" value="EYC46143.1"/>
    <property type="molecule type" value="Genomic_DNA"/>
</dbReference>
<protein>
    <recommendedName>
        <fullName evidence="5">PUM-HD domain-containing protein</fullName>
    </recommendedName>
</protein>
<proteinExistence type="predicted"/>
<evidence type="ECO:0000313" key="6">
    <source>
        <dbReference type="EMBL" id="EYC46143.1"/>
    </source>
</evidence>
<feature type="compositionally biased region" description="Basic residues" evidence="4">
    <location>
        <begin position="56"/>
        <end position="68"/>
    </location>
</feature>
<keyword evidence="1" id="KW-0677">Repeat</keyword>
<dbReference type="InterPro" id="IPR016024">
    <property type="entry name" value="ARM-type_fold"/>
</dbReference>
<evidence type="ECO:0000256" key="3">
    <source>
        <dbReference type="PROSITE-ProRule" id="PRU00317"/>
    </source>
</evidence>
<name>A0A016X4J2_9BILA</name>
<comment type="caution">
    <text evidence="6">The sequence shown here is derived from an EMBL/GenBank/DDBJ whole genome shotgun (WGS) entry which is preliminary data.</text>
</comment>
<sequence length="782" mass="89443">MREERRTTPASALISKPPVLLLARLEDDPSGAPWPATAVERREIGATMAVMGSQKDKKKKFKGKKKVKNLMEKKAKGLKLNQVDRKRLGRLEEKLKVKAQLRDSVKAELRRLQDQDQENVEEMVSVSPSPPGQSTEKKPNKRVSFSGNMERIKVFDKNVKDLDIKPSSASPGKGILRAKNSKVHQKRKAHKASENSSSPKKVKSDEKMEVESSEDKAAEKPVVAKKKIKIQVTKKVKEQLLTMDRKQRKAFLRQLKAQKNPHSDRAMECKLLWEKIRSKKTTAQERDDCVSKLFGLVKGFAAKLIYAHDTCRVFECLLALKRPGITSAIFDELTPEIVKMTKSKYAHFFVLRMLKYGTKDQRATIIRAFRGHAVSLMRIVYAAEVLECAYNDFANAQQRFDIVSEFYGKQFVMFQSDTPRTLDEIVAEEPSKKKLIIQHLEEQIFTLVDKTTVRLSLCHRLLKDYICHCDTDQRTNLIDSLKDRIPELVHTPDGAYVAMKCIWNANAKDRKLIVKNFKDLTVKVAMEHYGHRVLMAVFDSVDDTVLVNKYITSELSNEMSKLILDTWGEKVIHYVVHPRDGRGMPKEEIELLKEGDSNPFSKKEKKDRYAEIYRHICEGLYTYIAANMETLIFDQNRSKFIAASLETTSNYDLFDRQVPAEMRKQCNEAIAEVAKQEFIPMDSQRLHLIEHPAGHFLLMAVLRCDQSLPEDQQLSVELVNSLNKAELGSWICCNKGCHVLLKMLQCGSGIVRQKIKEAVNMKQLKEYTCRGATLLVQELTKS</sequence>
<dbReference type="InterPro" id="IPR033133">
    <property type="entry name" value="PUM-HD"/>
</dbReference>
<dbReference type="FunFam" id="1.25.10.10:FF:001052">
    <property type="entry name" value="Pumilio domain-containing protein 12"/>
    <property type="match status" value="1"/>
</dbReference>
<keyword evidence="2" id="KW-0694">RNA-binding</keyword>
<feature type="region of interest" description="Disordered" evidence="4">
    <location>
        <begin position="51"/>
        <end position="74"/>
    </location>
</feature>
<feature type="domain" description="PUM-HD" evidence="5">
    <location>
        <begin position="271"/>
        <end position="649"/>
    </location>
</feature>